<dbReference type="Proteomes" id="UP000735302">
    <property type="component" value="Unassembled WGS sequence"/>
</dbReference>
<evidence type="ECO:0000313" key="2">
    <source>
        <dbReference type="Proteomes" id="UP000735302"/>
    </source>
</evidence>
<reference evidence="1 2" key="1">
    <citation type="journal article" date="2021" name="Elife">
        <title>Chloroplast acquisition without the gene transfer in kleptoplastic sea slugs, Plakobranchus ocellatus.</title>
        <authorList>
            <person name="Maeda T."/>
            <person name="Takahashi S."/>
            <person name="Yoshida T."/>
            <person name="Shimamura S."/>
            <person name="Takaki Y."/>
            <person name="Nagai Y."/>
            <person name="Toyoda A."/>
            <person name="Suzuki Y."/>
            <person name="Arimoto A."/>
            <person name="Ishii H."/>
            <person name="Satoh N."/>
            <person name="Nishiyama T."/>
            <person name="Hasebe M."/>
            <person name="Maruyama T."/>
            <person name="Minagawa J."/>
            <person name="Obokata J."/>
            <person name="Shigenobu S."/>
        </authorList>
    </citation>
    <scope>NUCLEOTIDE SEQUENCE [LARGE SCALE GENOMIC DNA]</scope>
</reference>
<keyword evidence="2" id="KW-1185">Reference proteome</keyword>
<accession>A0AAV4D4C8</accession>
<dbReference type="AlphaFoldDB" id="A0AAV4D4C8"/>
<proteinExistence type="predicted"/>
<organism evidence="1 2">
    <name type="scientific">Plakobranchus ocellatus</name>
    <dbReference type="NCBI Taxonomy" id="259542"/>
    <lineage>
        <taxon>Eukaryota</taxon>
        <taxon>Metazoa</taxon>
        <taxon>Spiralia</taxon>
        <taxon>Lophotrochozoa</taxon>
        <taxon>Mollusca</taxon>
        <taxon>Gastropoda</taxon>
        <taxon>Heterobranchia</taxon>
        <taxon>Euthyneura</taxon>
        <taxon>Panpulmonata</taxon>
        <taxon>Sacoglossa</taxon>
        <taxon>Placobranchoidea</taxon>
        <taxon>Plakobranchidae</taxon>
        <taxon>Plakobranchus</taxon>
    </lineage>
</organism>
<name>A0AAV4D4C8_9GAST</name>
<evidence type="ECO:0000313" key="1">
    <source>
        <dbReference type="EMBL" id="GFO38961.1"/>
    </source>
</evidence>
<gene>
    <name evidence="1" type="ORF">PoB_006546600</name>
</gene>
<protein>
    <submittedName>
        <fullName evidence="1">Uncharacterized protein</fullName>
    </submittedName>
</protein>
<dbReference type="EMBL" id="BLXT01007365">
    <property type="protein sequence ID" value="GFO38961.1"/>
    <property type="molecule type" value="Genomic_DNA"/>
</dbReference>
<comment type="caution">
    <text evidence="1">The sequence shown here is derived from an EMBL/GenBank/DDBJ whole genome shotgun (WGS) entry which is preliminary data.</text>
</comment>
<sequence>MTAVRNEQPLLGVCQSRPRSPRCAPRAWVNTARAGRQHAHTNEQHNGTLFRHGRGLYTKGASWCKVEGGKVRKGREREKKKGHVIIQPMKRQKGLRALQRLAGGLTSDVRDL</sequence>